<sequence>MGLYMRTGGFDRSGVLGPNPPEPARCPPLHISDSIKCRALFPVAV</sequence>
<dbReference type="AlphaFoldDB" id="A0A396JVW6"/>
<dbReference type="Proteomes" id="UP000265566">
    <property type="component" value="Chromosome 1"/>
</dbReference>
<reference evidence="3" key="1">
    <citation type="journal article" date="2018" name="Nat. Plants">
        <title>Whole-genome landscape of Medicago truncatula symbiotic genes.</title>
        <authorList>
            <person name="Pecrix Y."/>
            <person name="Staton S.E."/>
            <person name="Sallet E."/>
            <person name="Lelandais-Briere C."/>
            <person name="Moreau S."/>
            <person name="Carrere S."/>
            <person name="Blein T."/>
            <person name="Jardinaud M.F."/>
            <person name="Latrasse D."/>
            <person name="Zouine M."/>
            <person name="Zahm M."/>
            <person name="Kreplak J."/>
            <person name="Mayjonade B."/>
            <person name="Satge C."/>
            <person name="Perez M."/>
            <person name="Cauet S."/>
            <person name="Marande W."/>
            <person name="Chantry-Darmon C."/>
            <person name="Lopez-Roques C."/>
            <person name="Bouchez O."/>
            <person name="Berard A."/>
            <person name="Debelle F."/>
            <person name="Munos S."/>
            <person name="Bendahmane A."/>
            <person name="Berges H."/>
            <person name="Niebel A."/>
            <person name="Buitink J."/>
            <person name="Frugier F."/>
            <person name="Benhamed M."/>
            <person name="Crespi M."/>
            <person name="Gouzy J."/>
            <person name="Gamas P."/>
        </authorList>
    </citation>
    <scope>NUCLEOTIDE SEQUENCE [LARGE SCALE GENOMIC DNA]</scope>
    <source>
        <strain evidence="3">cv. Jemalong A17</strain>
    </source>
</reference>
<gene>
    <name evidence="2" type="ORF">MtrunA17_Chr1g0210331</name>
</gene>
<comment type="caution">
    <text evidence="2">The sequence shown here is derived from an EMBL/GenBank/DDBJ whole genome shotgun (WGS) entry which is preliminary data.</text>
</comment>
<evidence type="ECO:0000256" key="1">
    <source>
        <dbReference type="SAM" id="MobiDB-lite"/>
    </source>
</evidence>
<evidence type="ECO:0000313" key="3">
    <source>
        <dbReference type="Proteomes" id="UP000265566"/>
    </source>
</evidence>
<evidence type="ECO:0000313" key="2">
    <source>
        <dbReference type="EMBL" id="RHN82479.1"/>
    </source>
</evidence>
<organism evidence="2 3">
    <name type="scientific">Medicago truncatula</name>
    <name type="common">Barrel medic</name>
    <name type="synonym">Medicago tribuloides</name>
    <dbReference type="NCBI Taxonomy" id="3880"/>
    <lineage>
        <taxon>Eukaryota</taxon>
        <taxon>Viridiplantae</taxon>
        <taxon>Streptophyta</taxon>
        <taxon>Embryophyta</taxon>
        <taxon>Tracheophyta</taxon>
        <taxon>Spermatophyta</taxon>
        <taxon>Magnoliopsida</taxon>
        <taxon>eudicotyledons</taxon>
        <taxon>Gunneridae</taxon>
        <taxon>Pentapetalae</taxon>
        <taxon>rosids</taxon>
        <taxon>fabids</taxon>
        <taxon>Fabales</taxon>
        <taxon>Fabaceae</taxon>
        <taxon>Papilionoideae</taxon>
        <taxon>50 kb inversion clade</taxon>
        <taxon>NPAAA clade</taxon>
        <taxon>Hologalegina</taxon>
        <taxon>IRL clade</taxon>
        <taxon>Trifolieae</taxon>
        <taxon>Medicago</taxon>
    </lineage>
</organism>
<name>A0A396JVW6_MEDTR</name>
<proteinExistence type="predicted"/>
<feature type="region of interest" description="Disordered" evidence="1">
    <location>
        <begin position="1"/>
        <end position="21"/>
    </location>
</feature>
<dbReference type="EMBL" id="PSQE01000001">
    <property type="protein sequence ID" value="RHN82479.1"/>
    <property type="molecule type" value="Genomic_DNA"/>
</dbReference>
<accession>A0A396JVW6</accession>
<protein>
    <submittedName>
        <fullName evidence="2">Uncharacterized protein</fullName>
    </submittedName>
</protein>
<dbReference type="Gramene" id="rna6648">
    <property type="protein sequence ID" value="RHN82479.1"/>
    <property type="gene ID" value="gene6648"/>
</dbReference>